<comment type="similarity">
    <text evidence="1">Belongs to the STXBP/unc-18/SEC1 family.</text>
</comment>
<dbReference type="Gene3D" id="3.90.830.10">
    <property type="entry name" value="Syntaxin Binding Protein 1, Chain A, domain 2"/>
    <property type="match status" value="1"/>
</dbReference>
<dbReference type="InterPro" id="IPR001619">
    <property type="entry name" value="Sec1-like"/>
</dbReference>
<feature type="compositionally biased region" description="Basic and acidic residues" evidence="2">
    <location>
        <begin position="123"/>
        <end position="140"/>
    </location>
</feature>
<reference evidence="3" key="1">
    <citation type="submission" date="2022-08" db="EMBL/GenBank/DDBJ databases">
        <title>Novel sulphate-reducing endosymbionts in the free-living metamonad Anaeramoeba.</title>
        <authorList>
            <person name="Jerlstrom-Hultqvist J."/>
            <person name="Cepicka I."/>
            <person name="Gallot-Lavallee L."/>
            <person name="Salas-Leiva D."/>
            <person name="Curtis B.A."/>
            <person name="Zahonova K."/>
            <person name="Pipaliya S."/>
            <person name="Dacks J."/>
            <person name="Roger A.J."/>
        </authorList>
    </citation>
    <scope>NUCLEOTIDE SEQUENCE</scope>
    <source>
        <strain evidence="3">Busselton2</strain>
    </source>
</reference>
<name>A0AAV7Y1T0_9EUKA</name>
<dbReference type="Pfam" id="PF00995">
    <property type="entry name" value="Sec1"/>
    <property type="match status" value="1"/>
</dbReference>
<evidence type="ECO:0000256" key="2">
    <source>
        <dbReference type="SAM" id="MobiDB-lite"/>
    </source>
</evidence>
<dbReference type="InterPro" id="IPR043155">
    <property type="entry name" value="VPS33_dom3b"/>
</dbReference>
<dbReference type="InterPro" id="IPR036045">
    <property type="entry name" value="Sec1-like_sf"/>
</dbReference>
<evidence type="ECO:0000313" key="4">
    <source>
        <dbReference type="Proteomes" id="UP001146793"/>
    </source>
</evidence>
<gene>
    <name evidence="3" type="ORF">M0812_30008</name>
</gene>
<dbReference type="Gene3D" id="3.40.50.1910">
    <property type="match status" value="2"/>
</dbReference>
<sequence>MSYAVDLKNFKLIPNLGLYRTKIIKNYLEILDSVQGQKALILDNTLCYSLELILPFSVMKEHGISYTKFLRTHQGVIPFNKLIYIVRSDPSLMKILANHILNQETIKHNSDQLNSTHISEGSSTKEIKEENNENGIQKEKQIQDKEEKEFFVYFVPNITQTCEALLEKFGVSGSINYGNFNLGLIPYDQDVYSLSNELCFQQLISDDITPLTNITNSLIELQSFIGVIPNICYAGKYSKILTKMLLRKRKENELDDSIPPQIEHLFLIDRNLDLITPMATPLNYEGLIDHLYEINETMLQCDTKIFRKPITDKPTTRIQCNCNDKFFIKVRDLHITKIYNTIKNVVDELENAKNVKEHSKTLTQLSNHLLYLKQLKMQEKSIILHYDIVQNIRELTQNSRFFTRRLNAELSLLIVDENCINYIEELIFKNNDIVSTLKLLCLHSMITNGYKVKKYNFLINQIIQTYGYEHMHTILSLQKLGMFTKMDNKKNKKKFDTLRQSLNLINEKYENNLDITYIHSGVAPIIPRMAQILFTKGWNALNEIINPLLTVDTGKEKQSISQSATRVNENKIEKPICLIFFVGGATFSEISALRFLNKHSKTRVHFVIGNSHITNGSKIIRDCFLKEDNF</sequence>
<protein>
    <submittedName>
        <fullName evidence="3">Vacuolar protein sorting-associated protein 33a</fullName>
    </submittedName>
</protein>
<feature type="compositionally biased region" description="Polar residues" evidence="2">
    <location>
        <begin position="113"/>
        <end position="122"/>
    </location>
</feature>
<comment type="caution">
    <text evidence="3">The sequence shown here is derived from an EMBL/GenBank/DDBJ whole genome shotgun (WGS) entry which is preliminary data.</text>
</comment>
<dbReference type="InterPro" id="IPR027482">
    <property type="entry name" value="Sec1-like_dom2"/>
</dbReference>
<dbReference type="Gene3D" id="1.25.40.850">
    <property type="match status" value="1"/>
</dbReference>
<accession>A0AAV7Y1T0</accession>
<dbReference type="AlphaFoldDB" id="A0AAV7Y1T0"/>
<proteinExistence type="inferred from homology"/>
<dbReference type="Proteomes" id="UP001146793">
    <property type="component" value="Unassembled WGS sequence"/>
</dbReference>
<dbReference type="InterPro" id="IPR043154">
    <property type="entry name" value="Sec-1-like_dom1"/>
</dbReference>
<dbReference type="GO" id="GO:0016192">
    <property type="term" value="P:vesicle-mediated transport"/>
    <property type="evidence" value="ECO:0007669"/>
    <property type="project" value="InterPro"/>
</dbReference>
<organism evidence="3 4">
    <name type="scientific">Anaeramoeba flamelloides</name>
    <dbReference type="NCBI Taxonomy" id="1746091"/>
    <lineage>
        <taxon>Eukaryota</taxon>
        <taxon>Metamonada</taxon>
        <taxon>Anaeramoebidae</taxon>
        <taxon>Anaeramoeba</taxon>
    </lineage>
</organism>
<dbReference type="InterPro" id="IPR043127">
    <property type="entry name" value="Sec-1-like_dom3a"/>
</dbReference>
<dbReference type="EMBL" id="JANTQA010000076">
    <property type="protein sequence ID" value="KAJ3423479.1"/>
    <property type="molecule type" value="Genomic_DNA"/>
</dbReference>
<dbReference type="SUPFAM" id="SSF56815">
    <property type="entry name" value="Sec1/munc18-like (SM) proteins"/>
    <property type="match status" value="1"/>
</dbReference>
<dbReference type="PANTHER" id="PTHR11679">
    <property type="entry name" value="VESICLE PROTEIN SORTING-ASSOCIATED"/>
    <property type="match status" value="1"/>
</dbReference>
<feature type="region of interest" description="Disordered" evidence="2">
    <location>
        <begin position="113"/>
        <end position="140"/>
    </location>
</feature>
<evidence type="ECO:0000256" key="1">
    <source>
        <dbReference type="ARBA" id="ARBA00009884"/>
    </source>
</evidence>
<evidence type="ECO:0000313" key="3">
    <source>
        <dbReference type="EMBL" id="KAJ3423479.1"/>
    </source>
</evidence>
<dbReference type="Gene3D" id="3.40.50.2060">
    <property type="match status" value="1"/>
</dbReference>